<dbReference type="InterPro" id="IPR011147">
    <property type="entry name" value="Bifunc_Aspkin/hSer_DH"/>
</dbReference>
<keyword evidence="13" id="KW-0479">Metal-binding</keyword>
<dbReference type="EMBL" id="FWDM01000007">
    <property type="protein sequence ID" value="SLM10931.1"/>
    <property type="molecule type" value="Genomic_DNA"/>
</dbReference>
<evidence type="ECO:0000256" key="19">
    <source>
        <dbReference type="ARBA" id="ARBA00023027"/>
    </source>
</evidence>
<dbReference type="UniPathway" id="UPA00051">
    <property type="reaction ID" value="UER00462"/>
</dbReference>
<evidence type="ECO:0000256" key="8">
    <source>
        <dbReference type="ARBA" id="ARBA00010046"/>
    </source>
</evidence>
<comment type="pathway">
    <text evidence="3">Amino-acid biosynthesis; L-methionine biosynthesis via de novo pathway; L-homoserine from L-aspartate: step 1/3.</text>
</comment>
<comment type="pathway">
    <text evidence="6">Amino-acid biosynthesis; L-threonine biosynthesis; L-threonine from L-aspartate: step 1/5.</text>
</comment>
<evidence type="ECO:0000256" key="27">
    <source>
        <dbReference type="ARBA" id="ARBA00049031"/>
    </source>
</evidence>
<feature type="domain" description="ACT" evidence="28">
    <location>
        <begin position="395"/>
        <end position="463"/>
    </location>
</feature>
<dbReference type="Gene3D" id="3.30.2130.10">
    <property type="entry name" value="VC0802-like"/>
    <property type="match status" value="2"/>
</dbReference>
<dbReference type="PROSITE" id="PS51671">
    <property type="entry name" value="ACT"/>
    <property type="match status" value="1"/>
</dbReference>
<dbReference type="EC" id="2.7.2.4" evidence="29"/>
<comment type="pathway">
    <text evidence="5">Amino-acid biosynthesis; L-methionine biosynthesis via de novo pathway; L-homoserine from L-aspartate: step 3/3.</text>
</comment>
<evidence type="ECO:0000256" key="11">
    <source>
        <dbReference type="ARBA" id="ARBA00022679"/>
    </source>
</evidence>
<dbReference type="Gene3D" id="3.30.360.10">
    <property type="entry name" value="Dihydrodipicolinate Reductase, domain 2"/>
    <property type="match status" value="1"/>
</dbReference>
<keyword evidence="21" id="KW-0457">Lysine biosynthesis</keyword>
<dbReference type="Pfam" id="PF03447">
    <property type="entry name" value="NAD_binding_3"/>
    <property type="match status" value="1"/>
</dbReference>
<dbReference type="InterPro" id="IPR001048">
    <property type="entry name" value="Asp/Glu/Uridylate_kinase"/>
</dbReference>
<evidence type="ECO:0000256" key="1">
    <source>
        <dbReference type="ARBA" id="ARBA00001920"/>
    </source>
</evidence>
<dbReference type="NCBIfam" id="NF006959">
    <property type="entry name" value="PRK09436.1"/>
    <property type="match status" value="1"/>
</dbReference>
<dbReference type="GO" id="GO:0009089">
    <property type="term" value="P:lysine biosynthetic process via diaminopimelate"/>
    <property type="evidence" value="ECO:0007669"/>
    <property type="project" value="UniProtKB-UniPathway"/>
</dbReference>
<dbReference type="AlphaFoldDB" id="A0A3P3XG98"/>
<name>A0A3P3XG98_9SPIR</name>
<dbReference type="InterPro" id="IPR054352">
    <property type="entry name" value="ACT_Aspartokinase"/>
</dbReference>
<evidence type="ECO:0000256" key="5">
    <source>
        <dbReference type="ARBA" id="ARBA00005062"/>
    </source>
</evidence>
<dbReference type="FunFam" id="3.30.2130.10:FF:000001">
    <property type="entry name" value="Bifunctional aspartokinase/homoserine dehydrogenase"/>
    <property type="match status" value="1"/>
</dbReference>
<dbReference type="GO" id="GO:0004412">
    <property type="term" value="F:homoserine dehydrogenase activity"/>
    <property type="evidence" value="ECO:0007669"/>
    <property type="project" value="UniProtKB-EC"/>
</dbReference>
<dbReference type="Pfam" id="PF22468">
    <property type="entry name" value="ACT_9"/>
    <property type="match status" value="2"/>
</dbReference>
<evidence type="ECO:0000256" key="7">
    <source>
        <dbReference type="ARBA" id="ARBA00007952"/>
    </source>
</evidence>
<dbReference type="Gene3D" id="3.40.50.720">
    <property type="entry name" value="NAD(P)-binding Rossmann-like Domain"/>
    <property type="match status" value="1"/>
</dbReference>
<keyword evidence="18 29" id="KW-0560">Oxidoreductase</keyword>
<evidence type="ECO:0000256" key="13">
    <source>
        <dbReference type="ARBA" id="ARBA00022723"/>
    </source>
</evidence>
<dbReference type="InterPro" id="IPR018042">
    <property type="entry name" value="Aspartate_kinase_CS"/>
</dbReference>
<evidence type="ECO:0000256" key="12">
    <source>
        <dbReference type="ARBA" id="ARBA00022697"/>
    </source>
</evidence>
<dbReference type="PANTHER" id="PTHR43070">
    <property type="match status" value="1"/>
</dbReference>
<accession>A0A3P3XG98</accession>
<dbReference type="GO" id="GO:0046872">
    <property type="term" value="F:metal ion binding"/>
    <property type="evidence" value="ECO:0007669"/>
    <property type="project" value="UniProtKB-KW"/>
</dbReference>
<evidence type="ECO:0000256" key="22">
    <source>
        <dbReference type="ARBA" id="ARBA00023167"/>
    </source>
</evidence>
<keyword evidence="12" id="KW-0791">Threonine biosynthesis</keyword>
<dbReference type="PROSITE" id="PS00324">
    <property type="entry name" value="ASPARTOKINASE"/>
    <property type="match status" value="1"/>
</dbReference>
<keyword evidence="15 29" id="KW-0418">Kinase</keyword>
<dbReference type="PIRSF" id="PIRSF000727">
    <property type="entry name" value="ThrA"/>
    <property type="match status" value="1"/>
</dbReference>
<protein>
    <submittedName>
        <fullName evidence="29">Aspartate kinase</fullName>
        <ecNumber evidence="29">1.1.1.3</ecNumber>
        <ecNumber evidence="29">2.7.2.4</ecNumber>
    </submittedName>
</protein>
<dbReference type="Pfam" id="PF00742">
    <property type="entry name" value="Homoserine_dh"/>
    <property type="match status" value="1"/>
</dbReference>
<dbReference type="InterPro" id="IPR001342">
    <property type="entry name" value="HDH_cat"/>
</dbReference>
<organism evidence="29">
    <name type="scientific">uncultured spirochete</name>
    <dbReference type="NCBI Taxonomy" id="156406"/>
    <lineage>
        <taxon>Bacteria</taxon>
        <taxon>Pseudomonadati</taxon>
        <taxon>Spirochaetota</taxon>
        <taxon>Spirochaetia</taxon>
        <taxon>Spirochaetales</taxon>
        <taxon>environmental samples</taxon>
    </lineage>
</organism>
<evidence type="ECO:0000259" key="28">
    <source>
        <dbReference type="PROSITE" id="PS51671"/>
    </source>
</evidence>
<dbReference type="GO" id="GO:0009086">
    <property type="term" value="P:methionine biosynthetic process"/>
    <property type="evidence" value="ECO:0007669"/>
    <property type="project" value="UniProtKB-KW"/>
</dbReference>
<dbReference type="Gene3D" id="3.40.1160.10">
    <property type="entry name" value="Acetylglutamate kinase-like"/>
    <property type="match status" value="1"/>
</dbReference>
<dbReference type="CDD" id="cd04243">
    <property type="entry name" value="AAK_AK-HSDH-like"/>
    <property type="match status" value="1"/>
</dbReference>
<evidence type="ECO:0000256" key="9">
    <source>
        <dbReference type="ARBA" id="ARBA00011881"/>
    </source>
</evidence>
<keyword evidence="17" id="KW-0521">NADP</keyword>
<comment type="catalytic activity">
    <reaction evidence="25">
        <text>L-aspartate + ATP = 4-phospho-L-aspartate + ADP</text>
        <dbReference type="Rhea" id="RHEA:23776"/>
        <dbReference type="ChEBI" id="CHEBI:29991"/>
        <dbReference type="ChEBI" id="CHEBI:30616"/>
        <dbReference type="ChEBI" id="CHEBI:57535"/>
        <dbReference type="ChEBI" id="CHEBI:456216"/>
        <dbReference type="EC" id="2.7.2.4"/>
    </reaction>
    <physiologicalReaction direction="left-to-right" evidence="25">
        <dbReference type="Rhea" id="RHEA:23777"/>
    </physiologicalReaction>
</comment>
<dbReference type="InterPro" id="IPR005106">
    <property type="entry name" value="Asp/hSer_DH_NAD-bd"/>
</dbReference>
<dbReference type="SUPFAM" id="SSF55347">
    <property type="entry name" value="Glyceraldehyde-3-phosphate dehydrogenase-like, C-terminal domain"/>
    <property type="match status" value="1"/>
</dbReference>
<comment type="similarity">
    <text evidence="7">In the C-terminal section; belongs to the homoserine dehydrogenase family.</text>
</comment>
<dbReference type="InterPro" id="IPR001341">
    <property type="entry name" value="Asp_kinase"/>
</dbReference>
<evidence type="ECO:0000256" key="20">
    <source>
        <dbReference type="ARBA" id="ARBA00023053"/>
    </source>
</evidence>
<dbReference type="GO" id="GO:0009088">
    <property type="term" value="P:threonine biosynthetic process"/>
    <property type="evidence" value="ECO:0007669"/>
    <property type="project" value="UniProtKB-UniPathway"/>
</dbReference>
<comment type="pathway">
    <text evidence="4">Amino-acid biosynthesis; L-threonine biosynthesis; L-threonine from L-aspartate: step 3/5.</text>
</comment>
<comment type="catalytic activity">
    <reaction evidence="26">
        <text>L-homoserine + NADP(+) = L-aspartate 4-semialdehyde + NADPH + H(+)</text>
        <dbReference type="Rhea" id="RHEA:15761"/>
        <dbReference type="ChEBI" id="CHEBI:15378"/>
        <dbReference type="ChEBI" id="CHEBI:57476"/>
        <dbReference type="ChEBI" id="CHEBI:57783"/>
        <dbReference type="ChEBI" id="CHEBI:58349"/>
        <dbReference type="ChEBI" id="CHEBI:537519"/>
        <dbReference type="EC" id="1.1.1.3"/>
    </reaction>
    <physiologicalReaction direction="right-to-left" evidence="26">
        <dbReference type="Rhea" id="RHEA:15763"/>
    </physiologicalReaction>
</comment>
<dbReference type="InterPro" id="IPR002912">
    <property type="entry name" value="ACT_dom"/>
</dbReference>
<dbReference type="SUPFAM" id="SSF51735">
    <property type="entry name" value="NAD(P)-binding Rossmann-fold domains"/>
    <property type="match status" value="1"/>
</dbReference>
<evidence type="ECO:0000256" key="17">
    <source>
        <dbReference type="ARBA" id="ARBA00022857"/>
    </source>
</evidence>
<proteinExistence type="inferred from homology"/>
<comment type="subunit">
    <text evidence="9">Homotetramer.</text>
</comment>
<sequence>MKILKFGGTSVGSPDAVRALVGIVKDSGERIIVVSAFSGITDSLLEAAKLASGGGEWRAIFETIANRHHSMIDALLEGSFSEPATAYVRSLLDELSSLLYGISLVRDLSARTLDLVASFGERLSAFIVAQALSQAGIAAEPVDARQFIITDARFGSAHWLQAETERRALAFFSAFPRVAVVTGFIAATADGITTTLGRGGSDFTAGILGACLDAEEIQIWTDVDGILTADPRAVPDAFVIPEISYLEAMEMSHFGAKVLHPPTILPAMAKGIPVRILNTFNPGSPGTKIVREAAPSSWPVRGIAAIPSISLLLLQGPGLPGVTGIAGRMFAALASAAVNVILITQGSSELSICCAVLPQDAENGARALKEEFKYEISTGTIQKPAIEKDLSIIAVVGEMMKHRVGISGRVFKALGRNGINVVAIAQGSSELNISIVVSAQDRGKAMSAIHDAFFLAGVRTVNVFLVGTGLIGGTLLAQVKAQHERLFKDHSIRVRVAGIANSRLMLIDANGIDVSDWKTALAERGEPTHLETFVRQLTHLNLPNACFCDCTASDAPIRYYETLLAASISIVTPNKRANSGPLVRYQRLMRVAREMDVPYRYETTVGAGLPVIGTIQDLVASGDEIFKIEAVLSGTISFIFNNLGSDPEFKFSALVRQAKELGYTEPDPRDDLSARDIVRKTIILAREAGFPLEEAGVRIEPLISKRIAQAPTVETCMVLLPEMDAEIEARRSNAARHGTVLRYVSAITKEGASLSLSEYGPESPFFSLTGTDNMVVITSKRYSQNPLVIRGPGAGADVTAGGVFADILKTAESYL</sequence>
<evidence type="ECO:0000256" key="14">
    <source>
        <dbReference type="ARBA" id="ARBA00022741"/>
    </source>
</evidence>
<comment type="function">
    <text evidence="24">Bifunctional aspartate kinase and homoserine dehydrogenase that catalyzes the first and the third steps toward the synthesis of lysine, methionine and threonine from aspartate.</text>
</comment>
<evidence type="ECO:0000256" key="25">
    <source>
        <dbReference type="ARBA" id="ARBA00048561"/>
    </source>
</evidence>
<comment type="catalytic activity">
    <reaction evidence="27">
        <text>L-homoserine + NAD(+) = L-aspartate 4-semialdehyde + NADH + H(+)</text>
        <dbReference type="Rhea" id="RHEA:15757"/>
        <dbReference type="ChEBI" id="CHEBI:15378"/>
        <dbReference type="ChEBI" id="CHEBI:57476"/>
        <dbReference type="ChEBI" id="CHEBI:57540"/>
        <dbReference type="ChEBI" id="CHEBI:57945"/>
        <dbReference type="ChEBI" id="CHEBI:537519"/>
        <dbReference type="EC" id="1.1.1.3"/>
    </reaction>
    <physiologicalReaction direction="right-to-left" evidence="27">
        <dbReference type="Rhea" id="RHEA:15759"/>
    </physiologicalReaction>
</comment>
<evidence type="ECO:0000256" key="15">
    <source>
        <dbReference type="ARBA" id="ARBA00022777"/>
    </source>
</evidence>
<dbReference type="GO" id="GO:0004072">
    <property type="term" value="F:aspartate kinase activity"/>
    <property type="evidence" value="ECO:0007669"/>
    <property type="project" value="UniProtKB-EC"/>
</dbReference>
<dbReference type="InterPro" id="IPR045865">
    <property type="entry name" value="ACT-like_dom_sf"/>
</dbReference>
<evidence type="ECO:0000256" key="26">
    <source>
        <dbReference type="ARBA" id="ARBA00048841"/>
    </source>
</evidence>
<evidence type="ECO:0000256" key="3">
    <source>
        <dbReference type="ARBA" id="ARBA00004986"/>
    </source>
</evidence>
<dbReference type="GO" id="GO:0009090">
    <property type="term" value="P:homoserine biosynthetic process"/>
    <property type="evidence" value="ECO:0007669"/>
    <property type="project" value="UniProtKB-ARBA"/>
</dbReference>
<comment type="cofactor">
    <cofactor evidence="1">
        <name>a metal cation</name>
        <dbReference type="ChEBI" id="CHEBI:25213"/>
    </cofactor>
</comment>
<evidence type="ECO:0000313" key="29">
    <source>
        <dbReference type="EMBL" id="SLM10931.1"/>
    </source>
</evidence>
<dbReference type="UniPathway" id="UPA00034">
    <property type="reaction ID" value="UER00015"/>
</dbReference>
<dbReference type="SUPFAM" id="SSF53633">
    <property type="entry name" value="Carbamate kinase-like"/>
    <property type="match status" value="1"/>
</dbReference>
<evidence type="ECO:0000256" key="23">
    <source>
        <dbReference type="ARBA" id="ARBA00023268"/>
    </source>
</evidence>
<dbReference type="EC" id="1.1.1.3" evidence="29"/>
<dbReference type="GO" id="GO:0050661">
    <property type="term" value="F:NADP binding"/>
    <property type="evidence" value="ECO:0007669"/>
    <property type="project" value="InterPro"/>
</dbReference>
<evidence type="ECO:0000256" key="10">
    <source>
        <dbReference type="ARBA" id="ARBA00022605"/>
    </source>
</evidence>
<evidence type="ECO:0000256" key="2">
    <source>
        <dbReference type="ARBA" id="ARBA00004766"/>
    </source>
</evidence>
<comment type="pathway">
    <text evidence="2">Amino-acid biosynthesis; L-lysine biosynthesis via DAP pathway; (S)-tetrahydrodipicolinate from L-aspartate: step 1/4.</text>
</comment>
<dbReference type="FunFam" id="3.30.360.10:FF:000006">
    <property type="entry name" value="Bifunctional aspartokinase/homoserine dehydrogenase"/>
    <property type="match status" value="1"/>
</dbReference>
<gene>
    <name evidence="29" type="ORF">SPIROBIBN47_150168</name>
</gene>
<dbReference type="GO" id="GO:0005524">
    <property type="term" value="F:ATP binding"/>
    <property type="evidence" value="ECO:0007669"/>
    <property type="project" value="UniProtKB-KW"/>
</dbReference>
<evidence type="ECO:0000256" key="21">
    <source>
        <dbReference type="ARBA" id="ARBA00023154"/>
    </source>
</evidence>
<keyword evidence="22" id="KW-0486">Methionine biosynthesis</keyword>
<keyword evidence="19" id="KW-0520">NAD</keyword>
<dbReference type="InterPro" id="IPR036393">
    <property type="entry name" value="AceGlu_kinase-like_sf"/>
</dbReference>
<dbReference type="InterPro" id="IPR036291">
    <property type="entry name" value="NAD(P)-bd_dom_sf"/>
</dbReference>
<dbReference type="PANTHER" id="PTHR43070:SF5">
    <property type="entry name" value="HOMOSERINE DEHYDROGENASE"/>
    <property type="match status" value="1"/>
</dbReference>
<keyword evidence="20" id="KW-0915">Sodium</keyword>
<keyword evidence="16" id="KW-0067">ATP-binding</keyword>
<comment type="similarity">
    <text evidence="8">In the N-terminal section; belongs to the aspartokinase family.</text>
</comment>
<keyword evidence="11 29" id="KW-0808">Transferase</keyword>
<dbReference type="UniPathway" id="UPA00050">
    <property type="reaction ID" value="UER00063"/>
</dbReference>
<dbReference type="Pfam" id="PF00696">
    <property type="entry name" value="AA_kinase"/>
    <property type="match status" value="1"/>
</dbReference>
<evidence type="ECO:0000256" key="18">
    <source>
        <dbReference type="ARBA" id="ARBA00023002"/>
    </source>
</evidence>
<keyword evidence="14" id="KW-0547">Nucleotide-binding</keyword>
<evidence type="ECO:0000256" key="6">
    <source>
        <dbReference type="ARBA" id="ARBA00005139"/>
    </source>
</evidence>
<evidence type="ECO:0000256" key="24">
    <source>
        <dbReference type="ARBA" id="ARBA00044938"/>
    </source>
</evidence>
<keyword evidence="23" id="KW-0511">Multifunctional enzyme</keyword>
<dbReference type="FunFam" id="3.40.50.720:FF:000083">
    <property type="entry name" value="Bifunctional aspartokinase/homoserine dehydrogenase"/>
    <property type="match status" value="1"/>
</dbReference>
<evidence type="ECO:0000256" key="16">
    <source>
        <dbReference type="ARBA" id="ARBA00022840"/>
    </source>
</evidence>
<keyword evidence="10" id="KW-0028">Amino-acid biosynthesis</keyword>
<dbReference type="InterPro" id="IPR049638">
    <property type="entry name" value="AK-HD"/>
</dbReference>
<dbReference type="SUPFAM" id="SSF55021">
    <property type="entry name" value="ACT-like"/>
    <property type="match status" value="2"/>
</dbReference>
<dbReference type="NCBIfam" id="TIGR00657">
    <property type="entry name" value="asp_kinases"/>
    <property type="match status" value="1"/>
</dbReference>
<evidence type="ECO:0000256" key="4">
    <source>
        <dbReference type="ARBA" id="ARBA00005056"/>
    </source>
</evidence>
<reference evidence="29" key="1">
    <citation type="submission" date="2017-02" db="EMBL/GenBank/DDBJ databases">
        <authorList>
            <person name="Regsiter A."/>
            <person name="William W."/>
        </authorList>
    </citation>
    <scope>NUCLEOTIDE SEQUENCE</scope>
    <source>
        <strain evidence="29">Bib</strain>
    </source>
</reference>